<dbReference type="InterPro" id="IPR057767">
    <property type="entry name" value="UGSC-like_dom"/>
</dbReference>
<evidence type="ECO:0000313" key="4">
    <source>
        <dbReference type="Proteomes" id="UP000217785"/>
    </source>
</evidence>
<dbReference type="Proteomes" id="UP000217785">
    <property type="component" value="Unassembled WGS sequence"/>
</dbReference>
<feature type="region of interest" description="Disordered" evidence="1">
    <location>
        <begin position="1"/>
        <end position="28"/>
    </location>
</feature>
<comment type="caution">
    <text evidence="3">The sequence shown here is derived from an EMBL/GenBank/DDBJ whole genome shotgun (WGS) entry which is preliminary data.</text>
</comment>
<sequence>MNGQFVVLHPAHESNEKNNSESGSSMAERLESLENKVIAVINNGKRNSDVFLKWLCEQIQSRYPVKQIVWIDKSNPSLPLQNEVLWQLRSCHAVIAGVGD</sequence>
<reference evidence="4" key="1">
    <citation type="submission" date="2017-07" db="EMBL/GenBank/DDBJ databases">
        <title>Draft genome sequence of Effusibacillus lacus strain skLN1.</title>
        <authorList>
            <person name="Watanabe M."/>
            <person name="Kojima H."/>
            <person name="Fukui M."/>
        </authorList>
    </citation>
    <scope>NUCLEOTIDE SEQUENCE [LARGE SCALE GENOMIC DNA]</scope>
    <source>
        <strain evidence="4">skLN1</strain>
    </source>
</reference>
<feature type="domain" description="UGSC-like" evidence="2">
    <location>
        <begin position="7"/>
        <end position="100"/>
    </location>
</feature>
<dbReference type="EMBL" id="BDUF01000060">
    <property type="protein sequence ID" value="GAX90642.1"/>
    <property type="molecule type" value="Genomic_DNA"/>
</dbReference>
<name>A0A292YDV7_9BACL</name>
<evidence type="ECO:0000313" key="3">
    <source>
        <dbReference type="EMBL" id="GAX90642.1"/>
    </source>
</evidence>
<accession>A0A292YDV7</accession>
<dbReference type="Pfam" id="PF24696">
    <property type="entry name" value="UGSC"/>
    <property type="match status" value="1"/>
</dbReference>
<keyword evidence="4" id="KW-1185">Reference proteome</keyword>
<organism evidence="3 4">
    <name type="scientific">Effusibacillus lacus</name>
    <dbReference type="NCBI Taxonomy" id="1348429"/>
    <lineage>
        <taxon>Bacteria</taxon>
        <taxon>Bacillati</taxon>
        <taxon>Bacillota</taxon>
        <taxon>Bacilli</taxon>
        <taxon>Bacillales</taxon>
        <taxon>Alicyclobacillaceae</taxon>
        <taxon>Effusibacillus</taxon>
    </lineage>
</organism>
<proteinExistence type="predicted"/>
<evidence type="ECO:0000256" key="1">
    <source>
        <dbReference type="SAM" id="MobiDB-lite"/>
    </source>
</evidence>
<dbReference type="OrthoDB" id="2990524at2"/>
<dbReference type="AlphaFoldDB" id="A0A292YDV7"/>
<protein>
    <recommendedName>
        <fullName evidence="2">UGSC-like domain-containing protein</fullName>
    </recommendedName>
</protein>
<evidence type="ECO:0000259" key="2">
    <source>
        <dbReference type="Pfam" id="PF24696"/>
    </source>
</evidence>
<feature type="compositionally biased region" description="Basic and acidic residues" evidence="1">
    <location>
        <begin position="10"/>
        <end position="19"/>
    </location>
</feature>